<dbReference type="Gene3D" id="1.20.1250.20">
    <property type="entry name" value="MFS general substrate transporter like domains"/>
    <property type="match status" value="2"/>
</dbReference>
<dbReference type="PANTHER" id="PTHR43129">
    <property type="entry name" value="FOSMIDOMYCIN RESISTANCE PROTEIN"/>
    <property type="match status" value="1"/>
</dbReference>
<evidence type="ECO:0000313" key="7">
    <source>
        <dbReference type="EMBL" id="MDT8329771.1"/>
    </source>
</evidence>
<feature type="transmembrane region" description="Helical" evidence="5">
    <location>
        <begin position="410"/>
        <end position="431"/>
    </location>
</feature>
<evidence type="ECO:0000256" key="4">
    <source>
        <dbReference type="SAM" id="MobiDB-lite"/>
    </source>
</evidence>
<evidence type="ECO:0000256" key="1">
    <source>
        <dbReference type="ARBA" id="ARBA00022692"/>
    </source>
</evidence>
<proteinExistence type="predicted"/>
<feature type="domain" description="Major facilitator superfamily (MFS) profile" evidence="6">
    <location>
        <begin position="55"/>
        <end position="439"/>
    </location>
</feature>
<dbReference type="InterPro" id="IPR020846">
    <property type="entry name" value="MFS_dom"/>
</dbReference>
<dbReference type="EMBL" id="JAVVDO010000002">
    <property type="protein sequence ID" value="MDT8329771.1"/>
    <property type="molecule type" value="Genomic_DNA"/>
</dbReference>
<dbReference type="InterPro" id="IPR011701">
    <property type="entry name" value="MFS"/>
</dbReference>
<evidence type="ECO:0000256" key="2">
    <source>
        <dbReference type="ARBA" id="ARBA00022989"/>
    </source>
</evidence>
<accession>A0ABU3MBA5</accession>
<organism evidence="7 8">
    <name type="scientific">Roseomonas gilardii</name>
    <dbReference type="NCBI Taxonomy" id="257708"/>
    <lineage>
        <taxon>Bacteria</taxon>
        <taxon>Pseudomonadati</taxon>
        <taxon>Pseudomonadota</taxon>
        <taxon>Alphaproteobacteria</taxon>
        <taxon>Acetobacterales</taxon>
        <taxon>Roseomonadaceae</taxon>
        <taxon>Roseomonas</taxon>
    </lineage>
</organism>
<feature type="transmembrane region" description="Helical" evidence="5">
    <location>
        <begin position="205"/>
        <end position="227"/>
    </location>
</feature>
<keyword evidence="1 5" id="KW-0812">Transmembrane</keyword>
<protein>
    <submittedName>
        <fullName evidence="7">MFS transporter</fullName>
    </submittedName>
</protein>
<keyword evidence="8" id="KW-1185">Reference proteome</keyword>
<feature type="transmembrane region" description="Helical" evidence="5">
    <location>
        <begin position="260"/>
        <end position="288"/>
    </location>
</feature>
<feature type="transmembrane region" description="Helical" evidence="5">
    <location>
        <begin position="385"/>
        <end position="404"/>
    </location>
</feature>
<dbReference type="Pfam" id="PF07690">
    <property type="entry name" value="MFS_1"/>
    <property type="match status" value="1"/>
</dbReference>
<dbReference type="SUPFAM" id="SSF103473">
    <property type="entry name" value="MFS general substrate transporter"/>
    <property type="match status" value="1"/>
</dbReference>
<evidence type="ECO:0000256" key="5">
    <source>
        <dbReference type="SAM" id="Phobius"/>
    </source>
</evidence>
<feature type="transmembrane region" description="Helical" evidence="5">
    <location>
        <begin position="324"/>
        <end position="343"/>
    </location>
</feature>
<feature type="transmembrane region" description="Helical" evidence="5">
    <location>
        <begin position="86"/>
        <end position="105"/>
    </location>
</feature>
<dbReference type="PANTHER" id="PTHR43129:SF1">
    <property type="entry name" value="FOSMIDOMYCIN RESISTANCE PROTEIN"/>
    <property type="match status" value="1"/>
</dbReference>
<feature type="region of interest" description="Disordered" evidence="4">
    <location>
        <begin position="23"/>
        <end position="47"/>
    </location>
</feature>
<reference evidence="7 8" key="1">
    <citation type="journal article" date="2019" name="Microb. Pathog.">
        <title>Comparison of VITEK 2, MALDI-TOF MS, 16S rRNA gene sequencing, and whole-genome sequencing for identification of Roseomonas mucosa.</title>
        <authorList>
            <person name="Rudolph W.W."/>
            <person name="Gunzer F."/>
            <person name="Trauth M."/>
            <person name="Bunk B."/>
            <person name="Bigge R."/>
            <person name="Schrottner P."/>
        </authorList>
    </citation>
    <scope>NUCLEOTIDE SEQUENCE [LARGE SCALE GENOMIC DNA]</scope>
    <source>
        <strain evidence="7 8">DSM 103800</strain>
    </source>
</reference>
<dbReference type="PROSITE" id="PS50850">
    <property type="entry name" value="MFS"/>
    <property type="match status" value="1"/>
</dbReference>
<evidence type="ECO:0000259" key="6">
    <source>
        <dbReference type="PROSITE" id="PS50850"/>
    </source>
</evidence>
<feature type="transmembrane region" description="Helical" evidence="5">
    <location>
        <begin position="180"/>
        <end position="199"/>
    </location>
</feature>
<feature type="transmembrane region" description="Helical" evidence="5">
    <location>
        <begin position="294"/>
        <end position="317"/>
    </location>
</feature>
<dbReference type="Proteomes" id="UP001258945">
    <property type="component" value="Unassembled WGS sequence"/>
</dbReference>
<feature type="transmembrane region" description="Helical" evidence="5">
    <location>
        <begin position="53"/>
        <end position="80"/>
    </location>
</feature>
<evidence type="ECO:0000313" key="8">
    <source>
        <dbReference type="Proteomes" id="UP001258945"/>
    </source>
</evidence>
<dbReference type="InterPro" id="IPR036259">
    <property type="entry name" value="MFS_trans_sf"/>
</dbReference>
<gene>
    <name evidence="7" type="ORF">RQ831_01825</name>
</gene>
<comment type="caution">
    <text evidence="7">The sequence shown here is derived from an EMBL/GenBank/DDBJ whole genome shotgun (WGS) entry which is preliminary data.</text>
</comment>
<dbReference type="RefSeq" id="WP_314279750.1">
    <property type="nucleotide sequence ID" value="NZ_JAVVDO010000002.1"/>
</dbReference>
<sequence length="448" mass="46646">MRRTKIPGPLAIRTVRRRVDLRPATAQPARDMSADPESPPGERTAPAHANKDWPAIGLICTGHFLSHFYMLCLAPLFPLWREEFGVSYATLGLALALMSGVTAALQTPVGFLVDRHGARAFLVGGTLLMALSISAMGLAPGFWAVLLLALLSGIGNSVIHPADYAILAGSVSGHRMGRAFSLHTFTGNLGFALAPVVVLTLSDLIGWRATLVLVGLLGVPVVAAILWQSRILVDQVKPRAARAAAGAGAGGNLLLSRPMLLFFAFFLLSSMASSGIQSFLIPVLGQIWGTPLEVASWALTGYMIGNSAGVLLGGWYADRSRRHLVFVVGLTLLSMALLLLLGALPLPEILQPIVVVAAGTALGASRTPRDVMVKEASPPGQIGKVFGFISSGLPLGSALIPVPVGLLLDAGYAVLVLPLVAALLGLSLLCAGGGRGEARREVGVVAAE</sequence>
<feature type="transmembrane region" description="Helical" evidence="5">
    <location>
        <begin position="141"/>
        <end position="159"/>
    </location>
</feature>
<keyword evidence="3 5" id="KW-0472">Membrane</keyword>
<name>A0ABU3MBA5_9PROT</name>
<keyword evidence="2 5" id="KW-1133">Transmembrane helix</keyword>
<feature type="transmembrane region" description="Helical" evidence="5">
    <location>
        <begin position="349"/>
        <end position="365"/>
    </location>
</feature>
<evidence type="ECO:0000256" key="3">
    <source>
        <dbReference type="ARBA" id="ARBA00023136"/>
    </source>
</evidence>